<dbReference type="InterPro" id="IPR000315">
    <property type="entry name" value="Znf_B-box"/>
</dbReference>
<dbReference type="Proteomes" id="UP001164746">
    <property type="component" value="Chromosome 4"/>
</dbReference>
<dbReference type="InterPro" id="IPR011044">
    <property type="entry name" value="Quino_amine_DH_bsu"/>
</dbReference>
<dbReference type="InterPro" id="IPR047153">
    <property type="entry name" value="TRIM45/56/19-like"/>
</dbReference>
<name>A0ABY7E0X8_MYAAR</name>
<evidence type="ECO:0000256" key="2">
    <source>
        <dbReference type="SAM" id="Coils"/>
    </source>
</evidence>
<organism evidence="4 5">
    <name type="scientific">Mya arenaria</name>
    <name type="common">Soft-shell clam</name>
    <dbReference type="NCBI Taxonomy" id="6604"/>
    <lineage>
        <taxon>Eukaryota</taxon>
        <taxon>Metazoa</taxon>
        <taxon>Spiralia</taxon>
        <taxon>Lophotrochozoa</taxon>
        <taxon>Mollusca</taxon>
        <taxon>Bivalvia</taxon>
        <taxon>Autobranchia</taxon>
        <taxon>Heteroconchia</taxon>
        <taxon>Euheterodonta</taxon>
        <taxon>Imparidentia</taxon>
        <taxon>Neoheterodontei</taxon>
        <taxon>Myida</taxon>
        <taxon>Myoidea</taxon>
        <taxon>Myidae</taxon>
        <taxon>Mya</taxon>
    </lineage>
</organism>
<dbReference type="PROSITE" id="PS50119">
    <property type="entry name" value="ZF_BBOX"/>
    <property type="match status" value="2"/>
</dbReference>
<dbReference type="Gene3D" id="2.120.10.30">
    <property type="entry name" value="TolB, C-terminal domain"/>
    <property type="match status" value="1"/>
</dbReference>
<keyword evidence="2" id="KW-0175">Coiled coil</keyword>
<dbReference type="SUPFAM" id="SSF57845">
    <property type="entry name" value="B-box zinc-binding domain"/>
    <property type="match status" value="1"/>
</dbReference>
<protein>
    <submittedName>
        <fullName evidence="4">TRI33-like protein</fullName>
    </submittedName>
</protein>
<feature type="domain" description="B box-type" evidence="3">
    <location>
        <begin position="88"/>
        <end position="117"/>
    </location>
</feature>
<dbReference type="Gene3D" id="3.30.160.60">
    <property type="entry name" value="Classic Zinc Finger"/>
    <property type="match status" value="1"/>
</dbReference>
<proteinExistence type="predicted"/>
<feature type="coiled-coil region" evidence="2">
    <location>
        <begin position="216"/>
        <end position="271"/>
    </location>
</feature>
<gene>
    <name evidence="4" type="ORF">MAR_008719</name>
</gene>
<evidence type="ECO:0000256" key="1">
    <source>
        <dbReference type="PROSITE-ProRule" id="PRU00024"/>
    </source>
</evidence>
<accession>A0ABY7E0X8</accession>
<evidence type="ECO:0000259" key="3">
    <source>
        <dbReference type="PROSITE" id="PS50119"/>
    </source>
</evidence>
<evidence type="ECO:0000313" key="4">
    <source>
        <dbReference type="EMBL" id="WAR02161.1"/>
    </source>
</evidence>
<dbReference type="PANTHER" id="PTHR25462">
    <property type="entry name" value="BONUS, ISOFORM C-RELATED"/>
    <property type="match status" value="1"/>
</dbReference>
<keyword evidence="1" id="KW-0863">Zinc-finger</keyword>
<dbReference type="EMBL" id="CP111015">
    <property type="protein sequence ID" value="WAR02161.1"/>
    <property type="molecule type" value="Genomic_DNA"/>
</dbReference>
<keyword evidence="1" id="KW-0479">Metal-binding</keyword>
<evidence type="ECO:0000313" key="5">
    <source>
        <dbReference type="Proteomes" id="UP001164746"/>
    </source>
</evidence>
<dbReference type="InterPro" id="IPR011042">
    <property type="entry name" value="6-blade_b-propeller_TolB-like"/>
</dbReference>
<reference evidence="4" key="1">
    <citation type="submission" date="2022-11" db="EMBL/GenBank/DDBJ databases">
        <title>Centuries of genome instability and evolution in soft-shell clam transmissible cancer (bioRxiv).</title>
        <authorList>
            <person name="Hart S.F.M."/>
            <person name="Yonemitsu M.A."/>
            <person name="Giersch R.M."/>
            <person name="Beal B.F."/>
            <person name="Arriagada G."/>
            <person name="Davis B.W."/>
            <person name="Ostrander E.A."/>
            <person name="Goff S.P."/>
            <person name="Metzger M.J."/>
        </authorList>
    </citation>
    <scope>NUCLEOTIDE SEQUENCE</scope>
    <source>
        <strain evidence="4">MELC-2E11</strain>
        <tissue evidence="4">Siphon/mantle</tissue>
    </source>
</reference>
<keyword evidence="5" id="KW-1185">Reference proteome</keyword>
<dbReference type="SUPFAM" id="SSF50969">
    <property type="entry name" value="YVTN repeat-like/Quinoprotein amine dehydrogenase"/>
    <property type="match status" value="1"/>
</dbReference>
<sequence>MALQGIDHTYNVENSSADATIYCSPCEKGGGSVPANGFCNNCKEHLCLSCLKVHQQDHVVVSDNGMPSFYSSIRTDGKKRLTGLTEHCPNHSNEVIKFFCSKHDSLSCRYCIADDHNSCKTDYIPNIAKDFVQGKGFERLHTNIAKVDRDLKKCGKLIETCLKTVDEEVTEELDQIRALREELVAFLDMREKELLAKVNDIKKSNDENIRSFKKKCQVAKDKMNAIKSSLESHENNINQLFIVAKQSKRQLEKIETTLDDINSNMSMLTSNFVGDYATTDLMKSLTALGTIKETKRMPLQKQTMKGFPFRKASSAEIVAWSSQDSAFYPCWVSGLKILSEDNILIADYGFGSCSVKILDTKRNRTVSQLQMDSYPWQLCLVTPTKAAVTLPRKATIQFVEINGDALAIQGEIKLDGDCRGVDYHDKKLYVCFKNAKKIEAMSLVGSMIHKIDNKSVGNELFMGPLNVRIVKEKSPCVFVVDRESHTVIKLSLALGVLAKYQDPILKCPHGLDLIGNGDIAVCGRDTNNIVLIDTAAGTMKTLLGANDGLEKPISVCFLRSQQKMFVGSKKGNYVKIFTFERIIE</sequence>
<keyword evidence="1" id="KW-0862">Zinc</keyword>
<dbReference type="PANTHER" id="PTHR25462:SF296">
    <property type="entry name" value="MEIOTIC P26, ISOFORM F"/>
    <property type="match status" value="1"/>
</dbReference>
<feature type="domain" description="B box-type" evidence="3">
    <location>
        <begin position="18"/>
        <end position="63"/>
    </location>
</feature>